<comment type="function">
    <text evidence="10">Tubulin-binding protein that acts as a negative regulator of Notch signaling pathway. Shuttles between the cytoplasm and the nucleus and mediates the nuclear export of RBPJ/RBPSUH, thereby preventing the interaction between RBPJ/RBPSUH and NICD product of Notch proteins (Notch intracellular domain), leading to down-regulate Notch-mediated transcription. May play a role in neurogenesis.</text>
</comment>
<keyword evidence="9" id="KW-0539">Nucleus</keyword>
<accession>A0A8B6H014</accession>
<dbReference type="EMBL" id="UYJE01009229">
    <property type="protein sequence ID" value="VDI71425.1"/>
    <property type="molecule type" value="Genomic_DNA"/>
</dbReference>
<dbReference type="GO" id="GO:0005634">
    <property type="term" value="C:nucleus"/>
    <property type="evidence" value="ECO:0007669"/>
    <property type="project" value="UniProtKB-SubCell"/>
</dbReference>
<dbReference type="GO" id="GO:0007399">
    <property type="term" value="P:nervous system development"/>
    <property type="evidence" value="ECO:0007669"/>
    <property type="project" value="UniProtKB-KW"/>
</dbReference>
<proteinExistence type="inferred from homology"/>
<dbReference type="Proteomes" id="UP000596742">
    <property type="component" value="Unassembled WGS sequence"/>
</dbReference>
<feature type="region of interest" description="Disordered" evidence="12">
    <location>
        <begin position="19"/>
        <end position="50"/>
    </location>
</feature>
<reference evidence="13" key="1">
    <citation type="submission" date="2018-11" db="EMBL/GenBank/DDBJ databases">
        <authorList>
            <person name="Alioto T."/>
            <person name="Alioto T."/>
        </authorList>
    </citation>
    <scope>NUCLEOTIDE SEQUENCE</scope>
</reference>
<gene>
    <name evidence="13" type="ORF">MGAL_10B086901</name>
</gene>
<protein>
    <recommendedName>
        <fullName evidence="5">RBPJ-interacting and tubulin-associated protein 1</fullName>
    </recommendedName>
    <alternativeName>
        <fullName evidence="11">RBPJ-interacting and tubulin-associated protein</fullName>
    </alternativeName>
</protein>
<evidence type="ECO:0000256" key="10">
    <source>
        <dbReference type="ARBA" id="ARBA00024957"/>
    </source>
</evidence>
<dbReference type="GO" id="GO:0015631">
    <property type="term" value="F:tubulin binding"/>
    <property type="evidence" value="ECO:0007669"/>
    <property type="project" value="InterPro"/>
</dbReference>
<feature type="compositionally biased region" description="Low complexity" evidence="12">
    <location>
        <begin position="115"/>
        <end position="125"/>
    </location>
</feature>
<evidence type="ECO:0000256" key="2">
    <source>
        <dbReference type="ARBA" id="ARBA00004496"/>
    </source>
</evidence>
<comment type="similarity">
    <text evidence="3">Belongs to the RITA family.</text>
</comment>
<evidence type="ECO:0000256" key="4">
    <source>
        <dbReference type="ARBA" id="ARBA00011667"/>
    </source>
</evidence>
<keyword evidence="6" id="KW-0963">Cytoplasm</keyword>
<evidence type="ECO:0000313" key="13">
    <source>
        <dbReference type="EMBL" id="VDI71425.1"/>
    </source>
</evidence>
<dbReference type="GO" id="GO:0007219">
    <property type="term" value="P:Notch signaling pathway"/>
    <property type="evidence" value="ECO:0007669"/>
    <property type="project" value="UniProtKB-KW"/>
</dbReference>
<evidence type="ECO:0000256" key="8">
    <source>
        <dbReference type="ARBA" id="ARBA00022976"/>
    </source>
</evidence>
<feature type="region of interest" description="Disordered" evidence="12">
    <location>
        <begin position="69"/>
        <end position="145"/>
    </location>
</feature>
<name>A0A8B6H014_MYTGA</name>
<evidence type="ECO:0000256" key="11">
    <source>
        <dbReference type="ARBA" id="ARBA00031318"/>
    </source>
</evidence>
<keyword evidence="14" id="KW-1185">Reference proteome</keyword>
<comment type="subcellular location">
    <subcellularLocation>
        <location evidence="2">Cytoplasm</location>
    </subcellularLocation>
    <subcellularLocation>
        <location evidence="1">Nucleus</location>
    </subcellularLocation>
</comment>
<dbReference type="OrthoDB" id="10061257at2759"/>
<keyword evidence="8" id="KW-0914">Notch signaling pathway</keyword>
<dbReference type="AlphaFoldDB" id="A0A8B6H014"/>
<dbReference type="GO" id="GO:0051168">
    <property type="term" value="P:nuclear export"/>
    <property type="evidence" value="ECO:0007669"/>
    <property type="project" value="InterPro"/>
</dbReference>
<dbReference type="GO" id="GO:0045746">
    <property type="term" value="P:negative regulation of Notch signaling pathway"/>
    <property type="evidence" value="ECO:0007669"/>
    <property type="project" value="TreeGrafter"/>
</dbReference>
<dbReference type="PANTHER" id="PTHR34917">
    <property type="entry name" value="RBPJ-INTERACTING AND TUBULIN-ASSOCIATED PROTEIN 1"/>
    <property type="match status" value="1"/>
</dbReference>
<evidence type="ECO:0000256" key="5">
    <source>
        <dbReference type="ARBA" id="ARBA00014447"/>
    </source>
</evidence>
<organism evidence="13 14">
    <name type="scientific">Mytilus galloprovincialis</name>
    <name type="common">Mediterranean mussel</name>
    <dbReference type="NCBI Taxonomy" id="29158"/>
    <lineage>
        <taxon>Eukaryota</taxon>
        <taxon>Metazoa</taxon>
        <taxon>Spiralia</taxon>
        <taxon>Lophotrochozoa</taxon>
        <taxon>Mollusca</taxon>
        <taxon>Bivalvia</taxon>
        <taxon>Autobranchia</taxon>
        <taxon>Pteriomorphia</taxon>
        <taxon>Mytilida</taxon>
        <taxon>Mytiloidea</taxon>
        <taxon>Mytilidae</taxon>
        <taxon>Mytilinae</taxon>
        <taxon>Mytilus</taxon>
    </lineage>
</organism>
<evidence type="ECO:0000256" key="1">
    <source>
        <dbReference type="ARBA" id="ARBA00004123"/>
    </source>
</evidence>
<feature type="region of interest" description="Disordered" evidence="12">
    <location>
        <begin position="173"/>
        <end position="231"/>
    </location>
</feature>
<dbReference type="PANTHER" id="PTHR34917:SF1">
    <property type="entry name" value="RBPJ-INTERACTING AND TUBULIN-ASSOCIATED PROTEIN 1"/>
    <property type="match status" value="1"/>
</dbReference>
<feature type="compositionally biased region" description="Low complexity" evidence="12">
    <location>
        <begin position="197"/>
        <end position="211"/>
    </location>
</feature>
<dbReference type="InterPro" id="IPR031418">
    <property type="entry name" value="RITA1"/>
</dbReference>
<feature type="compositionally biased region" description="Polar residues" evidence="12">
    <location>
        <begin position="218"/>
        <end position="231"/>
    </location>
</feature>
<evidence type="ECO:0000256" key="9">
    <source>
        <dbReference type="ARBA" id="ARBA00023242"/>
    </source>
</evidence>
<keyword evidence="7" id="KW-0524">Neurogenesis</keyword>
<comment type="caution">
    <text evidence="13">The sequence shown here is derived from an EMBL/GenBank/DDBJ whole genome shotgun (WGS) entry which is preliminary data.</text>
</comment>
<feature type="compositionally biased region" description="Polar residues" evidence="12">
    <location>
        <begin position="173"/>
        <end position="183"/>
    </location>
</feature>
<evidence type="ECO:0000256" key="12">
    <source>
        <dbReference type="SAM" id="MobiDB-lite"/>
    </source>
</evidence>
<sequence>MANDLDKTRNSSLKPVMTDAFVITGSRPPSASGRARPLSGRTRSGYHKVSESANVDETLFKSHNYATHSTDHGFKYPWVQNTKEEKKKNKGPPLLWSPSPVDMHRYEKKSQGVISLRNSSTSQSSKSKHRLTRHTPTFVDESLFGEGLPEPSFESPWADKVTKGAPIYWAPQESYNRQMTQGSMRDKNKMEPYILDGRPPSRQGPRPGSFRNRPLTVESMTSGKSNSVWKP</sequence>
<evidence type="ECO:0000256" key="7">
    <source>
        <dbReference type="ARBA" id="ARBA00022902"/>
    </source>
</evidence>
<dbReference type="GO" id="GO:0005737">
    <property type="term" value="C:cytoplasm"/>
    <property type="evidence" value="ECO:0007669"/>
    <property type="project" value="UniProtKB-SubCell"/>
</dbReference>
<evidence type="ECO:0000313" key="14">
    <source>
        <dbReference type="Proteomes" id="UP000596742"/>
    </source>
</evidence>
<dbReference type="Pfam" id="PF17066">
    <property type="entry name" value="RITA"/>
    <property type="match status" value="1"/>
</dbReference>
<comment type="subunit">
    <text evidence="4">Interacts with RBPJ/RBPSUH.</text>
</comment>
<evidence type="ECO:0000256" key="3">
    <source>
        <dbReference type="ARBA" id="ARBA00010906"/>
    </source>
</evidence>
<evidence type="ECO:0000256" key="6">
    <source>
        <dbReference type="ARBA" id="ARBA00022490"/>
    </source>
</evidence>